<dbReference type="AlphaFoldDB" id="A0A2P2R2W4"/>
<reference evidence="1" key="1">
    <citation type="submission" date="2018-02" db="EMBL/GenBank/DDBJ databases">
        <title>Rhizophora mucronata_Transcriptome.</title>
        <authorList>
            <person name="Meera S.P."/>
            <person name="Sreeshan A."/>
            <person name="Augustine A."/>
        </authorList>
    </citation>
    <scope>NUCLEOTIDE SEQUENCE</scope>
    <source>
        <tissue evidence="1">Leaf</tissue>
    </source>
</reference>
<dbReference type="EMBL" id="GGEC01093074">
    <property type="protein sequence ID" value="MBX73558.1"/>
    <property type="molecule type" value="Transcribed_RNA"/>
</dbReference>
<accession>A0A2P2R2W4</accession>
<name>A0A2P2R2W4_RHIMU</name>
<evidence type="ECO:0000313" key="1">
    <source>
        <dbReference type="EMBL" id="MBX73558.1"/>
    </source>
</evidence>
<sequence length="27" mass="3068">MEHEFARLNEPALLAATRDLVFLLLPS</sequence>
<protein>
    <submittedName>
        <fullName evidence="1">Uncharacterized protein</fullName>
    </submittedName>
</protein>
<proteinExistence type="predicted"/>
<organism evidence="1">
    <name type="scientific">Rhizophora mucronata</name>
    <name type="common">Asiatic mangrove</name>
    <dbReference type="NCBI Taxonomy" id="61149"/>
    <lineage>
        <taxon>Eukaryota</taxon>
        <taxon>Viridiplantae</taxon>
        <taxon>Streptophyta</taxon>
        <taxon>Embryophyta</taxon>
        <taxon>Tracheophyta</taxon>
        <taxon>Spermatophyta</taxon>
        <taxon>Magnoliopsida</taxon>
        <taxon>eudicotyledons</taxon>
        <taxon>Gunneridae</taxon>
        <taxon>Pentapetalae</taxon>
        <taxon>rosids</taxon>
        <taxon>fabids</taxon>
        <taxon>Malpighiales</taxon>
        <taxon>Rhizophoraceae</taxon>
        <taxon>Rhizophora</taxon>
    </lineage>
</organism>